<dbReference type="Proteomes" id="UP000005203">
    <property type="component" value="Linkage group LG9"/>
</dbReference>
<reference evidence="2" key="1">
    <citation type="submission" date="2021-01" db="UniProtKB">
        <authorList>
            <consortium name="EnsemblMetazoa"/>
        </authorList>
    </citation>
    <scope>IDENTIFICATION</scope>
    <source>
        <strain evidence="2">DH4</strain>
    </source>
</reference>
<feature type="compositionally biased region" description="Polar residues" evidence="1">
    <location>
        <begin position="578"/>
        <end position="587"/>
    </location>
</feature>
<feature type="compositionally biased region" description="Low complexity" evidence="1">
    <location>
        <begin position="499"/>
        <end position="537"/>
    </location>
</feature>
<feature type="compositionally biased region" description="Polar residues" evidence="1">
    <location>
        <begin position="483"/>
        <end position="498"/>
    </location>
</feature>
<accession>A0A7M7MP37</accession>
<keyword evidence="3" id="KW-1185">Reference proteome</keyword>
<dbReference type="GeneID" id="100576271"/>
<dbReference type="AlphaFoldDB" id="A0A7M7MP37"/>
<dbReference type="EnsemblMetazoa" id="XM_026443056">
    <property type="protein sequence ID" value="XP_026298841"/>
    <property type="gene ID" value="LOC100576271"/>
</dbReference>
<protein>
    <submittedName>
        <fullName evidence="4">Uncharacterized protein LOC100576271 isoform X1</fullName>
    </submittedName>
</protein>
<evidence type="ECO:0000313" key="4">
    <source>
        <dbReference type="RefSeq" id="XP_026298841.1"/>
    </source>
</evidence>
<feature type="compositionally biased region" description="Polar residues" evidence="1">
    <location>
        <begin position="284"/>
        <end position="295"/>
    </location>
</feature>
<feature type="compositionally biased region" description="Basic and acidic residues" evidence="1">
    <location>
        <begin position="651"/>
        <end position="663"/>
    </location>
</feature>
<feature type="region of interest" description="Disordered" evidence="1">
    <location>
        <begin position="453"/>
        <end position="729"/>
    </location>
</feature>
<feature type="compositionally biased region" description="Basic and acidic residues" evidence="1">
    <location>
        <begin position="609"/>
        <end position="619"/>
    </location>
</feature>
<feature type="compositionally biased region" description="Basic and acidic residues" evidence="1">
    <location>
        <begin position="588"/>
        <end position="598"/>
    </location>
</feature>
<feature type="compositionally biased region" description="Polar residues" evidence="1">
    <location>
        <begin position="620"/>
        <end position="629"/>
    </location>
</feature>
<accession>A0A8B8H4B5</accession>
<evidence type="ECO:0000313" key="2">
    <source>
        <dbReference type="EnsemblMetazoa" id="XP_026298841"/>
    </source>
</evidence>
<evidence type="ECO:0000256" key="1">
    <source>
        <dbReference type="SAM" id="MobiDB-lite"/>
    </source>
</evidence>
<feature type="compositionally biased region" description="Basic and acidic residues" evidence="1">
    <location>
        <begin position="630"/>
        <end position="640"/>
    </location>
</feature>
<dbReference type="OrthoDB" id="7398970at2759"/>
<feature type="compositionally biased region" description="Polar residues" evidence="1">
    <location>
        <begin position="641"/>
        <end position="650"/>
    </location>
</feature>
<organism evidence="2">
    <name type="scientific">Apis mellifera</name>
    <name type="common">Honeybee</name>
    <dbReference type="NCBI Taxonomy" id="7460"/>
    <lineage>
        <taxon>Eukaryota</taxon>
        <taxon>Metazoa</taxon>
        <taxon>Ecdysozoa</taxon>
        <taxon>Arthropoda</taxon>
        <taxon>Hexapoda</taxon>
        <taxon>Insecta</taxon>
        <taxon>Pterygota</taxon>
        <taxon>Neoptera</taxon>
        <taxon>Endopterygota</taxon>
        <taxon>Hymenoptera</taxon>
        <taxon>Apocrita</taxon>
        <taxon>Aculeata</taxon>
        <taxon>Apoidea</taxon>
        <taxon>Anthophila</taxon>
        <taxon>Apidae</taxon>
        <taxon>Apis</taxon>
    </lineage>
</organism>
<dbReference type="InterPro" id="IPR032150">
    <property type="entry name" value="DUF4820"/>
</dbReference>
<proteinExistence type="predicted"/>
<feature type="compositionally biased region" description="Polar residues" evidence="1">
    <location>
        <begin position="599"/>
        <end position="608"/>
    </location>
</feature>
<reference evidence="4" key="2">
    <citation type="submission" date="2025-04" db="UniProtKB">
        <authorList>
            <consortium name="RefSeq"/>
        </authorList>
    </citation>
    <scope>IDENTIFICATION</scope>
    <source>
        <strain evidence="4">DH4</strain>
        <tissue evidence="4">Whole body</tissue>
    </source>
</reference>
<name>A0A7M7MP37_APIME</name>
<sequence length="729" mass="81207">MLLVIPCHKKTCLCHETLRQKLNLAMENERNSIITTSRKEPEGITGWIESVIMTVSQTSIGQALFKFIDSFLWVVEKSTQWSLPAHEIAAEENGKVFGRIELVRPLPWLLFLPGLVILRIIRCGLNVGAFILGYPRIRPSGMVKFVQKTRRRLRAINVKAIKARRRITCAKDKRLTMIEAKKALIRSIRLTLSTLSCLDTKSSPSPPPMKIRVGQMDFDTIATPEEKSTTESVGSPVLHEMKRKFSQILDDESSDGSDNETLRAKLERLAMENSTDDSDFNIADCSTESSTGSSENDVDKEISFNETIEIQREACNFLKDDTYQLMSLKLQIAKSMKDEGTKDGGKLEGVDSSGFFDYEFLLTSSSKFEVERSWNNKEIVRRKKYVENATSMQKVVPSCVKNNLFVCLFVFFVLLIKEESLRDPWISTKSAVEKASNTIKDFINGEINSALQQSSTVSESTIPEDIEEKKASKETATTEASTLPKSDSSPPKENSSEVSTSPKSRSPPSKENSSEYSASEVSSKARSSPSKESPSKAQTQTETLPKSRDSPSKQSCSETSEEITLPKFPDSPSKENCSETSEEITQPKSRDSPSKENCSETSEATTQPKSRDSPSKKSCSETSEATTQPKSRDSPSKKSCSETSEATTQPKSRDSPSKKETRASEANNSLSKTRNSPSKECSTDTRGSEAVSALSRTRRSPSKENYSIQGKSYYKSKKYGRNRSTWTEQ</sequence>
<dbReference type="Pfam" id="PF16091">
    <property type="entry name" value="DUF4820"/>
    <property type="match status" value="1"/>
</dbReference>
<feature type="region of interest" description="Disordered" evidence="1">
    <location>
        <begin position="277"/>
        <end position="298"/>
    </location>
</feature>
<gene>
    <name evidence="4" type="primary">LOC100576271</name>
</gene>
<feature type="compositionally biased region" description="Polar residues" evidence="1">
    <location>
        <begin position="664"/>
        <end position="680"/>
    </location>
</feature>
<evidence type="ECO:0000313" key="3">
    <source>
        <dbReference type="Proteomes" id="UP000005203"/>
    </source>
</evidence>
<dbReference type="RefSeq" id="XP_026298841.1">
    <property type="nucleotide sequence ID" value="XM_026443056.1"/>
</dbReference>